<evidence type="ECO:0000313" key="1">
    <source>
        <dbReference type="EMBL" id="KAA6404371.1"/>
    </source>
</evidence>
<name>A0A5J4XAP5_9EUKA</name>
<dbReference type="Gene3D" id="1.25.10.10">
    <property type="entry name" value="Leucine-rich Repeat Variant"/>
    <property type="match status" value="2"/>
</dbReference>
<accession>A0A5J4XAP5</accession>
<organism evidence="1 2">
    <name type="scientific">Streblomastix strix</name>
    <dbReference type="NCBI Taxonomy" id="222440"/>
    <lineage>
        <taxon>Eukaryota</taxon>
        <taxon>Metamonada</taxon>
        <taxon>Preaxostyla</taxon>
        <taxon>Oxymonadida</taxon>
        <taxon>Streblomastigidae</taxon>
        <taxon>Streblomastix</taxon>
    </lineage>
</organism>
<dbReference type="EMBL" id="SNRW01000007">
    <property type="protein sequence ID" value="KAA6404371.1"/>
    <property type="molecule type" value="Genomic_DNA"/>
</dbReference>
<reference evidence="1 2" key="1">
    <citation type="submission" date="2019-03" db="EMBL/GenBank/DDBJ databases">
        <title>Single cell metagenomics reveals metabolic interactions within the superorganism composed of flagellate Streblomastix strix and complex community of Bacteroidetes bacteria on its surface.</title>
        <authorList>
            <person name="Treitli S.C."/>
            <person name="Kolisko M."/>
            <person name="Husnik F."/>
            <person name="Keeling P."/>
            <person name="Hampl V."/>
        </authorList>
    </citation>
    <scope>NUCLEOTIDE SEQUENCE [LARGE SCALE GENOMIC DNA]</scope>
    <source>
        <strain evidence="1">ST1C</strain>
    </source>
</reference>
<dbReference type="AlphaFoldDB" id="A0A5J4XAP5"/>
<evidence type="ECO:0000313" key="2">
    <source>
        <dbReference type="Proteomes" id="UP000324800"/>
    </source>
</evidence>
<dbReference type="Proteomes" id="UP000324800">
    <property type="component" value="Unassembled WGS sequence"/>
</dbReference>
<gene>
    <name evidence="1" type="ORF">EZS28_000106</name>
</gene>
<proteinExistence type="predicted"/>
<dbReference type="InterPro" id="IPR016024">
    <property type="entry name" value="ARM-type_fold"/>
</dbReference>
<comment type="caution">
    <text evidence="1">The sequence shown here is derived from an EMBL/GenBank/DDBJ whole genome shotgun (WGS) entry which is preliminary data.</text>
</comment>
<dbReference type="OrthoDB" id="201709at2759"/>
<dbReference type="SUPFAM" id="SSF48371">
    <property type="entry name" value="ARM repeat"/>
    <property type="match status" value="1"/>
</dbReference>
<sequence>MKPLLGTEVQKKEALQLLENDCKFLSLALNDRKDDDGRKRVIKSGVIEGFNNVFENYELNSITRTQSQSFFHITNNSSDECNLLLLEKKPFLVLQTGINTTPKSDPHPHYELIQEIDGIKKIFALFLKNGNKQSRDRSALCIGYLFKAREIADPIMRQEIINHLKSLLNDENAWVKEGAKYALKYLAQNEQNRSKILNEQELKRVGQDLKQPIDGTEEQQKDITQRQETDLLLLSSVIKGRNDTELRKRIISSGIVESLLTIFTIRDLNSITRAYSQSFFDLTNNSSDESKLLIYNKKPYPGLIRLLEHTNNDITSDTIISILLILQTGSNTTKESDPHPHYEQIQESDGIKEIFALFQKNGNKYSRDRSALCIGYLFKAQEIADPIMRQEIINHIKSLINDSDAWVKGRAKNALKYLAQNAENKVVIEAGGFTIAK</sequence>
<protein>
    <submittedName>
        <fullName evidence="1">Uncharacterized protein</fullName>
    </submittedName>
</protein>
<dbReference type="InterPro" id="IPR011989">
    <property type="entry name" value="ARM-like"/>
</dbReference>